<name>A0A0F9N9Q6_9ZZZZ</name>
<organism evidence="1">
    <name type="scientific">marine sediment metagenome</name>
    <dbReference type="NCBI Taxonomy" id="412755"/>
    <lineage>
        <taxon>unclassified sequences</taxon>
        <taxon>metagenomes</taxon>
        <taxon>ecological metagenomes</taxon>
    </lineage>
</organism>
<protein>
    <submittedName>
        <fullName evidence="1">Uncharacterized protein</fullName>
    </submittedName>
</protein>
<evidence type="ECO:0000313" key="1">
    <source>
        <dbReference type="EMBL" id="KKN14704.1"/>
    </source>
</evidence>
<accession>A0A0F9N9Q6</accession>
<dbReference type="EMBL" id="LAZR01003791">
    <property type="protein sequence ID" value="KKN14704.1"/>
    <property type="molecule type" value="Genomic_DNA"/>
</dbReference>
<sequence>MWQKSVNANIINIIRRCVFQAGTPRVPVPKWNSSHARIVEPKRIGMGIALRAHTRRRTHRRIRAPAHLRTHARGGLGGVEDALVEVTTSLPNCFVKSIGIFPCQHRGVHNMNHSVWMCESVRSAHATIYLLLITSCCISATIYQLEMLSDVGFGPHGRFVVWGYGGTWSMVKCPPAGRVCAHGHSVTWHPLCYRCTGVHKMNTAVYV</sequence>
<gene>
    <name evidence="1" type="ORF">LCGC14_0993330</name>
</gene>
<proteinExistence type="predicted"/>
<reference evidence="1" key="1">
    <citation type="journal article" date="2015" name="Nature">
        <title>Complex archaea that bridge the gap between prokaryotes and eukaryotes.</title>
        <authorList>
            <person name="Spang A."/>
            <person name="Saw J.H."/>
            <person name="Jorgensen S.L."/>
            <person name="Zaremba-Niedzwiedzka K."/>
            <person name="Martijn J."/>
            <person name="Lind A.E."/>
            <person name="van Eijk R."/>
            <person name="Schleper C."/>
            <person name="Guy L."/>
            <person name="Ettema T.J."/>
        </authorList>
    </citation>
    <scope>NUCLEOTIDE SEQUENCE</scope>
</reference>
<dbReference type="AlphaFoldDB" id="A0A0F9N9Q6"/>
<comment type="caution">
    <text evidence="1">The sequence shown here is derived from an EMBL/GenBank/DDBJ whole genome shotgun (WGS) entry which is preliminary data.</text>
</comment>